<accession>A0A0F7SF38</accession>
<proteinExistence type="inferred from homology"/>
<comment type="similarity">
    <text evidence="1 3">Belongs to the casein kinase 2 subunit beta family.</text>
</comment>
<evidence type="ECO:0000313" key="5">
    <source>
        <dbReference type="EMBL" id="CDZ97326.1"/>
    </source>
</evidence>
<dbReference type="PANTHER" id="PTHR11740:SF0">
    <property type="entry name" value="CASEIN KINASE II SUBUNIT BETA"/>
    <property type="match status" value="1"/>
</dbReference>
<evidence type="ECO:0000256" key="1">
    <source>
        <dbReference type="ARBA" id="ARBA00006941"/>
    </source>
</evidence>
<dbReference type="EMBL" id="LN483167">
    <property type="protein sequence ID" value="CDZ97326.1"/>
    <property type="molecule type" value="Genomic_DNA"/>
</dbReference>
<dbReference type="GO" id="GO:0005737">
    <property type="term" value="C:cytoplasm"/>
    <property type="evidence" value="ECO:0007669"/>
    <property type="project" value="TreeGrafter"/>
</dbReference>
<dbReference type="GO" id="GO:0034456">
    <property type="term" value="C:UTP-C complex"/>
    <property type="evidence" value="ECO:0007669"/>
    <property type="project" value="TreeGrafter"/>
</dbReference>
<dbReference type="AlphaFoldDB" id="A0A0F7SF38"/>
<keyword evidence="5" id="KW-0808">Transferase</keyword>
<dbReference type="PRINTS" id="PR00472">
    <property type="entry name" value="CASNKINASEII"/>
</dbReference>
<feature type="compositionally biased region" description="Basic and acidic residues" evidence="4">
    <location>
        <begin position="299"/>
        <end position="310"/>
    </location>
</feature>
<sequence length="457" mass="50428">MDDYDRQAEQDFLETYASSSQASSGQTSTLTWITWFCSLPGHEYFCEVAEDFIEDDFNLTGLQSMVPFWKEALEMVLDVEPEEDSLKIPDVSIIESSAELLYGLVHQRYILTRQGLQSMSIKTFGACPRVHCHATAVVPCGRSDQPGLDTVKLYCPNCGDIYSPPSSRFQGVDGAFFGTTFPHLFYQTYRDLFPTPFYPHPAQPSLVSSTNPNAPASPSSHRLTEQSRNPDPYGGQKPAFGEVYQKRIYGFRVSERARSGPRMAWLRERPRTWEELAKVDWRGRWIGGDGKDGDDDEDGKGKPTGEKGDLFEGEDEEEPEEESEEEEEEEGGAGVASKNAAAPIKNALALPLAALPLQGALPSPPVSTIISRPKRSVPRTFPCEASYHPRFTDSAISASETEGTAGDSDSDDALDTPNEAAPRFFTASRKAAVAGRMTQGMEKTQSVETEVTVLEIF</sequence>
<dbReference type="GO" id="GO:0019887">
    <property type="term" value="F:protein kinase regulator activity"/>
    <property type="evidence" value="ECO:0007669"/>
    <property type="project" value="InterPro"/>
</dbReference>
<dbReference type="Gene3D" id="1.10.1820.10">
    <property type="entry name" value="protein kinase ck2 holoenzyme, chain C, domain 1"/>
    <property type="match status" value="1"/>
</dbReference>
<dbReference type="PANTHER" id="PTHR11740">
    <property type="entry name" value="CASEIN KINASE II SUBUNIT BETA"/>
    <property type="match status" value="1"/>
</dbReference>
<protein>
    <recommendedName>
        <fullName evidence="3">Casein kinase II subunit beta</fullName>
        <shortName evidence="3">CK II beta</shortName>
    </recommendedName>
</protein>
<feature type="region of interest" description="Disordered" evidence="4">
    <location>
        <begin position="203"/>
        <end position="239"/>
    </location>
</feature>
<feature type="compositionally biased region" description="Low complexity" evidence="4">
    <location>
        <begin position="208"/>
        <end position="220"/>
    </location>
</feature>
<comment type="subunit">
    <text evidence="3">Tetramer of two alpha and two beta subunits.</text>
</comment>
<dbReference type="FunFam" id="2.20.25.20:FF:000001">
    <property type="entry name" value="Casein kinase II subunit beta"/>
    <property type="match status" value="1"/>
</dbReference>
<dbReference type="SUPFAM" id="SSF57798">
    <property type="entry name" value="Casein kinase II beta subunit"/>
    <property type="match status" value="1"/>
</dbReference>
<comment type="function">
    <text evidence="2 3">Regulatory subunit of casein kinase II/CK2. As part of the kinase complex regulates the basal catalytic activity of the alpha subunit a constitutively active serine/threonine-protein kinase that phosphorylates a large number of substrates containing acidic residues C-terminal to the phosphorylated serine or threonine.</text>
</comment>
<feature type="region of interest" description="Disordered" evidence="4">
    <location>
        <begin position="379"/>
        <end position="424"/>
    </location>
</feature>
<dbReference type="Pfam" id="PF01214">
    <property type="entry name" value="CK_II_beta"/>
    <property type="match status" value="1"/>
</dbReference>
<dbReference type="Gene3D" id="2.20.25.20">
    <property type="match status" value="1"/>
</dbReference>
<reference evidence="5" key="1">
    <citation type="submission" date="2014-08" db="EMBL/GenBank/DDBJ databases">
        <authorList>
            <person name="Sharma Rahul"/>
            <person name="Thines Marco"/>
        </authorList>
    </citation>
    <scope>NUCLEOTIDE SEQUENCE</scope>
</reference>
<evidence type="ECO:0000256" key="4">
    <source>
        <dbReference type="SAM" id="MobiDB-lite"/>
    </source>
</evidence>
<evidence type="ECO:0000256" key="2">
    <source>
        <dbReference type="ARBA" id="ARBA00045899"/>
    </source>
</evidence>
<dbReference type="InterPro" id="IPR035991">
    <property type="entry name" value="Casein_kinase_II_beta-like"/>
</dbReference>
<dbReference type="GO" id="GO:0006359">
    <property type="term" value="P:regulation of transcription by RNA polymerase III"/>
    <property type="evidence" value="ECO:0007669"/>
    <property type="project" value="TreeGrafter"/>
</dbReference>
<name>A0A0F7SF38_PHARH</name>
<dbReference type="SMART" id="SM01085">
    <property type="entry name" value="CK_II_beta"/>
    <property type="match status" value="1"/>
</dbReference>
<feature type="region of interest" description="Disordered" evidence="4">
    <location>
        <begin position="284"/>
        <end position="337"/>
    </location>
</feature>
<dbReference type="GO" id="GO:0016301">
    <property type="term" value="F:kinase activity"/>
    <property type="evidence" value="ECO:0007669"/>
    <property type="project" value="UniProtKB-KW"/>
</dbReference>
<dbReference type="GO" id="GO:0005956">
    <property type="term" value="C:protein kinase CK2 complex"/>
    <property type="evidence" value="ECO:0007669"/>
    <property type="project" value="UniProtKB-UniRule"/>
</dbReference>
<feature type="compositionally biased region" description="Acidic residues" evidence="4">
    <location>
        <begin position="311"/>
        <end position="331"/>
    </location>
</feature>
<organism evidence="5">
    <name type="scientific">Phaffia rhodozyma</name>
    <name type="common">Yeast</name>
    <name type="synonym">Xanthophyllomyces dendrorhous</name>
    <dbReference type="NCBI Taxonomy" id="264483"/>
    <lineage>
        <taxon>Eukaryota</taxon>
        <taxon>Fungi</taxon>
        <taxon>Dikarya</taxon>
        <taxon>Basidiomycota</taxon>
        <taxon>Agaricomycotina</taxon>
        <taxon>Tremellomycetes</taxon>
        <taxon>Cystofilobasidiales</taxon>
        <taxon>Mrakiaceae</taxon>
        <taxon>Phaffia</taxon>
    </lineage>
</organism>
<keyword evidence="5" id="KW-0418">Kinase</keyword>
<dbReference type="InterPro" id="IPR016149">
    <property type="entry name" value="Casein_kin_II_reg-sub_N"/>
</dbReference>
<dbReference type="InterPro" id="IPR000704">
    <property type="entry name" value="Casein_kinase_II_reg-sub"/>
</dbReference>
<evidence type="ECO:0000256" key="3">
    <source>
        <dbReference type="RuleBase" id="RU361268"/>
    </source>
</evidence>